<dbReference type="RefSeq" id="WP_353862461.1">
    <property type="nucleotide sequence ID" value="NZ_CP088295.1"/>
</dbReference>
<gene>
    <name evidence="2" type="ORF">LRS13_14430</name>
</gene>
<evidence type="ECO:0000313" key="2">
    <source>
        <dbReference type="EMBL" id="UUY01921.1"/>
    </source>
</evidence>
<name>A0ABY5PB70_9ACTN</name>
<evidence type="ECO:0000256" key="1">
    <source>
        <dbReference type="SAM" id="MobiDB-lite"/>
    </source>
</evidence>
<organism evidence="2 3">
    <name type="scientific">Svornostia abyssi</name>
    <dbReference type="NCBI Taxonomy" id="2898438"/>
    <lineage>
        <taxon>Bacteria</taxon>
        <taxon>Bacillati</taxon>
        <taxon>Actinomycetota</taxon>
        <taxon>Thermoleophilia</taxon>
        <taxon>Solirubrobacterales</taxon>
        <taxon>Baekduiaceae</taxon>
        <taxon>Svornostia</taxon>
    </lineage>
</organism>
<feature type="region of interest" description="Disordered" evidence="1">
    <location>
        <begin position="66"/>
        <end position="97"/>
    </location>
</feature>
<protein>
    <submittedName>
        <fullName evidence="2">Uncharacterized protein</fullName>
    </submittedName>
</protein>
<sequence>MRRAYCSDGSLAGSPPRVRWASRRRVVIAVPHVLWVPKSYEPMLSVAATGFAAVASVGFSRPEKLRPWIGTSGDPTRSRYRPSQPVVPVGSSAPTSQ</sequence>
<proteinExistence type="predicted"/>
<keyword evidence="3" id="KW-1185">Reference proteome</keyword>
<dbReference type="Proteomes" id="UP001058860">
    <property type="component" value="Chromosome"/>
</dbReference>
<reference evidence="3" key="1">
    <citation type="submission" date="2021-11" db="EMBL/GenBank/DDBJ databases">
        <title>Cultivation dependent microbiological survey of springs from the worlds oldest radium mine currently devoted to the extraction of radon-saturated water.</title>
        <authorList>
            <person name="Kapinusova G."/>
            <person name="Smrhova T."/>
            <person name="Strejcek M."/>
            <person name="Suman J."/>
            <person name="Jani K."/>
            <person name="Pajer P."/>
            <person name="Uhlik O."/>
        </authorList>
    </citation>
    <scope>NUCLEOTIDE SEQUENCE [LARGE SCALE GENOMIC DNA]</scope>
    <source>
        <strain evidence="3">J379</strain>
    </source>
</reference>
<dbReference type="EMBL" id="CP088295">
    <property type="protein sequence ID" value="UUY01921.1"/>
    <property type="molecule type" value="Genomic_DNA"/>
</dbReference>
<accession>A0ABY5PB70</accession>
<evidence type="ECO:0000313" key="3">
    <source>
        <dbReference type="Proteomes" id="UP001058860"/>
    </source>
</evidence>